<comment type="similarity">
    <text evidence="2 13">Belongs to the class-II aminoacyl-tRNA synthetase family. Phe-tRNA synthetase alpha subunit type 1 subfamily.</text>
</comment>
<dbReference type="SUPFAM" id="SSF46589">
    <property type="entry name" value="tRNA-binding arm"/>
    <property type="match status" value="1"/>
</dbReference>
<dbReference type="GO" id="GO:0005737">
    <property type="term" value="C:cytoplasm"/>
    <property type="evidence" value="ECO:0007669"/>
    <property type="project" value="UniProtKB-SubCell"/>
</dbReference>
<keyword evidence="11 13" id="KW-0030">Aminoacyl-tRNA synthetase</keyword>
<gene>
    <name evidence="13" type="primary">pheS</name>
    <name evidence="15" type="ORF">SAMN04515678_10714</name>
</gene>
<dbReference type="RefSeq" id="WP_149756140.1">
    <property type="nucleotide sequence ID" value="NZ_FOMS01000007.1"/>
</dbReference>
<dbReference type="Proteomes" id="UP000325289">
    <property type="component" value="Unassembled WGS sequence"/>
</dbReference>
<keyword evidence="6 13" id="KW-0479">Metal-binding</keyword>
<keyword evidence="4 13" id="KW-0963">Cytoplasm</keyword>
<comment type="subcellular location">
    <subcellularLocation>
        <location evidence="1 13">Cytoplasm</location>
    </subcellularLocation>
</comment>
<dbReference type="CDD" id="cd00496">
    <property type="entry name" value="PheRS_alpha_core"/>
    <property type="match status" value="1"/>
</dbReference>
<dbReference type="InterPro" id="IPR045864">
    <property type="entry name" value="aa-tRNA-synth_II/BPL/LPL"/>
</dbReference>
<evidence type="ECO:0000256" key="12">
    <source>
        <dbReference type="ARBA" id="ARBA00049255"/>
    </source>
</evidence>
<dbReference type="HAMAP" id="MF_00281">
    <property type="entry name" value="Phe_tRNA_synth_alpha1"/>
    <property type="match status" value="1"/>
</dbReference>
<evidence type="ECO:0000256" key="4">
    <source>
        <dbReference type="ARBA" id="ARBA00022490"/>
    </source>
</evidence>
<sequence length="333" mass="36985">MSKLADIVTEFEASVSADMDDQALKQLRAAYLGRNGAIAAFRSTVDFASLSPEERAALGKELNEATARIEAGIAAAKDKDGPTSNAPAVDFDTTLPPMTSGIGAIHPITAAQMEIEDIFRGMGFRTYNGEEAVTEFKNFDALNIPADHPARDMQDTFWLENGMVLRTHTSSMQNEAMRDFGVPVRAIFPGRCYRNEATDATHENTFYQLEGLYIDEGVTVANLIAVMKELLDQVFGRDVKVRLRPGYFPFVEPGFELDFWTEINGKWRWLELMPCGMVHREVLKHAGVDPDRYSGFAFGLGLTRLAMLKFGVQDARLFNKGSLSFARQFTATL</sequence>
<dbReference type="Pfam" id="PF02912">
    <property type="entry name" value="Phe_tRNA-synt_N"/>
    <property type="match status" value="1"/>
</dbReference>
<evidence type="ECO:0000256" key="9">
    <source>
        <dbReference type="ARBA" id="ARBA00022842"/>
    </source>
</evidence>
<comment type="subunit">
    <text evidence="3 13">Tetramer of two alpha and two beta subunits.</text>
</comment>
<accession>A0A1I1YEK7</accession>
<organism evidence="15 16">
    <name type="scientific">Roseivivax sediminis</name>
    <dbReference type="NCBI Taxonomy" id="936889"/>
    <lineage>
        <taxon>Bacteria</taxon>
        <taxon>Pseudomonadati</taxon>
        <taxon>Pseudomonadota</taxon>
        <taxon>Alphaproteobacteria</taxon>
        <taxon>Rhodobacterales</taxon>
        <taxon>Roseobacteraceae</taxon>
        <taxon>Roseivivax</taxon>
    </lineage>
</organism>
<keyword evidence="7 13" id="KW-0547">Nucleotide-binding</keyword>
<evidence type="ECO:0000259" key="14">
    <source>
        <dbReference type="PROSITE" id="PS50862"/>
    </source>
</evidence>
<evidence type="ECO:0000256" key="7">
    <source>
        <dbReference type="ARBA" id="ARBA00022741"/>
    </source>
</evidence>
<dbReference type="EMBL" id="FOMS01000007">
    <property type="protein sequence ID" value="SFE18035.1"/>
    <property type="molecule type" value="Genomic_DNA"/>
</dbReference>
<keyword evidence="5 13" id="KW-0436">Ligase</keyword>
<proteinExistence type="inferred from homology"/>
<dbReference type="GO" id="GO:0004826">
    <property type="term" value="F:phenylalanine-tRNA ligase activity"/>
    <property type="evidence" value="ECO:0007669"/>
    <property type="project" value="UniProtKB-UniRule"/>
</dbReference>
<evidence type="ECO:0000256" key="13">
    <source>
        <dbReference type="HAMAP-Rule" id="MF_00281"/>
    </source>
</evidence>
<feature type="domain" description="Aminoacyl-transfer RNA synthetases class-II family profile" evidence="14">
    <location>
        <begin position="163"/>
        <end position="308"/>
    </location>
</feature>
<evidence type="ECO:0000256" key="10">
    <source>
        <dbReference type="ARBA" id="ARBA00022917"/>
    </source>
</evidence>
<protein>
    <recommendedName>
        <fullName evidence="13">Phenylalanine--tRNA ligase alpha subunit</fullName>
        <ecNumber evidence="13">6.1.1.20</ecNumber>
    </recommendedName>
    <alternativeName>
        <fullName evidence="13">Phenylalanyl-tRNA synthetase alpha subunit</fullName>
        <shortName evidence="13">PheRS</shortName>
    </alternativeName>
</protein>
<dbReference type="InterPro" id="IPR004529">
    <property type="entry name" value="Phe-tRNA-synth_IIc_asu"/>
</dbReference>
<dbReference type="InterPro" id="IPR002319">
    <property type="entry name" value="Phenylalanyl-tRNA_Synthase"/>
</dbReference>
<dbReference type="SUPFAM" id="SSF55681">
    <property type="entry name" value="Class II aaRS and biotin synthetases"/>
    <property type="match status" value="1"/>
</dbReference>
<dbReference type="GO" id="GO:0006432">
    <property type="term" value="P:phenylalanyl-tRNA aminoacylation"/>
    <property type="evidence" value="ECO:0007669"/>
    <property type="project" value="UniProtKB-UniRule"/>
</dbReference>
<dbReference type="NCBIfam" id="TIGR00468">
    <property type="entry name" value="pheS"/>
    <property type="match status" value="1"/>
</dbReference>
<dbReference type="Gene3D" id="3.30.930.10">
    <property type="entry name" value="Bira Bifunctional Protein, Domain 2"/>
    <property type="match status" value="1"/>
</dbReference>
<dbReference type="Pfam" id="PF01409">
    <property type="entry name" value="tRNA-synt_2d"/>
    <property type="match status" value="1"/>
</dbReference>
<evidence type="ECO:0000256" key="5">
    <source>
        <dbReference type="ARBA" id="ARBA00022598"/>
    </source>
</evidence>
<keyword evidence="8 13" id="KW-0067">ATP-binding</keyword>
<evidence type="ECO:0000256" key="6">
    <source>
        <dbReference type="ARBA" id="ARBA00022723"/>
    </source>
</evidence>
<name>A0A1I1YEK7_9RHOB</name>
<keyword evidence="10 13" id="KW-0648">Protein biosynthesis</keyword>
<evidence type="ECO:0000256" key="8">
    <source>
        <dbReference type="ARBA" id="ARBA00022840"/>
    </source>
</evidence>
<dbReference type="GO" id="GO:0000049">
    <property type="term" value="F:tRNA binding"/>
    <property type="evidence" value="ECO:0007669"/>
    <property type="project" value="InterPro"/>
</dbReference>
<dbReference type="PANTHER" id="PTHR11538">
    <property type="entry name" value="PHENYLALANYL-TRNA SYNTHETASE"/>
    <property type="match status" value="1"/>
</dbReference>
<evidence type="ECO:0000313" key="15">
    <source>
        <dbReference type="EMBL" id="SFE18035.1"/>
    </source>
</evidence>
<dbReference type="InterPro" id="IPR004188">
    <property type="entry name" value="Phe-tRNA_ligase_II_N"/>
</dbReference>
<dbReference type="InterPro" id="IPR022911">
    <property type="entry name" value="Phe_tRNA_ligase_alpha1_bac"/>
</dbReference>
<keyword evidence="16" id="KW-1185">Reference proteome</keyword>
<evidence type="ECO:0000256" key="11">
    <source>
        <dbReference type="ARBA" id="ARBA00023146"/>
    </source>
</evidence>
<evidence type="ECO:0000256" key="1">
    <source>
        <dbReference type="ARBA" id="ARBA00004496"/>
    </source>
</evidence>
<keyword evidence="9 13" id="KW-0460">Magnesium</keyword>
<dbReference type="PANTHER" id="PTHR11538:SF41">
    <property type="entry name" value="PHENYLALANINE--TRNA LIGASE, MITOCHONDRIAL"/>
    <property type="match status" value="1"/>
</dbReference>
<feature type="binding site" evidence="13">
    <location>
        <position position="252"/>
    </location>
    <ligand>
        <name>Mg(2+)</name>
        <dbReference type="ChEBI" id="CHEBI:18420"/>
        <note>shared with beta subunit</note>
    </ligand>
</feature>
<evidence type="ECO:0000313" key="16">
    <source>
        <dbReference type="Proteomes" id="UP000325289"/>
    </source>
</evidence>
<comment type="cofactor">
    <cofactor evidence="13">
        <name>Mg(2+)</name>
        <dbReference type="ChEBI" id="CHEBI:18420"/>
    </cofactor>
    <text evidence="13">Binds 2 magnesium ions per tetramer.</text>
</comment>
<dbReference type="GO" id="GO:0000287">
    <property type="term" value="F:magnesium ion binding"/>
    <property type="evidence" value="ECO:0007669"/>
    <property type="project" value="UniProtKB-UniRule"/>
</dbReference>
<dbReference type="EC" id="6.1.1.20" evidence="13"/>
<reference evidence="15 16" key="1">
    <citation type="submission" date="2016-10" db="EMBL/GenBank/DDBJ databases">
        <authorList>
            <person name="Varghese N."/>
            <person name="Submissions S."/>
        </authorList>
    </citation>
    <scope>NUCLEOTIDE SEQUENCE [LARGE SCALE GENOMIC DNA]</scope>
    <source>
        <strain evidence="16">YIM D21,KCTC 23444,ACCC 10710</strain>
    </source>
</reference>
<dbReference type="InterPro" id="IPR006195">
    <property type="entry name" value="aa-tRNA-synth_II"/>
</dbReference>
<dbReference type="OrthoDB" id="9800719at2"/>
<dbReference type="InterPro" id="IPR010978">
    <property type="entry name" value="tRNA-bd_arm"/>
</dbReference>
<dbReference type="AlphaFoldDB" id="A0A1I1YEK7"/>
<comment type="catalytic activity">
    <reaction evidence="12 13">
        <text>tRNA(Phe) + L-phenylalanine + ATP = L-phenylalanyl-tRNA(Phe) + AMP + diphosphate + H(+)</text>
        <dbReference type="Rhea" id="RHEA:19413"/>
        <dbReference type="Rhea" id="RHEA-COMP:9668"/>
        <dbReference type="Rhea" id="RHEA-COMP:9699"/>
        <dbReference type="ChEBI" id="CHEBI:15378"/>
        <dbReference type="ChEBI" id="CHEBI:30616"/>
        <dbReference type="ChEBI" id="CHEBI:33019"/>
        <dbReference type="ChEBI" id="CHEBI:58095"/>
        <dbReference type="ChEBI" id="CHEBI:78442"/>
        <dbReference type="ChEBI" id="CHEBI:78531"/>
        <dbReference type="ChEBI" id="CHEBI:456215"/>
        <dbReference type="EC" id="6.1.1.20"/>
    </reaction>
</comment>
<evidence type="ECO:0000256" key="3">
    <source>
        <dbReference type="ARBA" id="ARBA00011209"/>
    </source>
</evidence>
<evidence type="ECO:0000256" key="2">
    <source>
        <dbReference type="ARBA" id="ARBA00010207"/>
    </source>
</evidence>
<dbReference type="GO" id="GO:0005524">
    <property type="term" value="F:ATP binding"/>
    <property type="evidence" value="ECO:0007669"/>
    <property type="project" value="UniProtKB-UniRule"/>
</dbReference>
<dbReference type="PROSITE" id="PS50862">
    <property type="entry name" value="AA_TRNA_LIGASE_II"/>
    <property type="match status" value="1"/>
</dbReference>